<accession>A0A2V1HV84</accession>
<keyword evidence="3" id="KW-1185">Reference proteome</keyword>
<dbReference type="Proteomes" id="UP000244893">
    <property type="component" value="Unassembled WGS sequence"/>
</dbReference>
<protein>
    <submittedName>
        <fullName evidence="2">Histidine phosphatase family protein</fullName>
    </submittedName>
</protein>
<organism evidence="2 3">
    <name type="scientific">Amnibacterium flavum</name>
    <dbReference type="NCBI Taxonomy" id="2173173"/>
    <lineage>
        <taxon>Bacteria</taxon>
        <taxon>Bacillati</taxon>
        <taxon>Actinomycetota</taxon>
        <taxon>Actinomycetes</taxon>
        <taxon>Micrococcales</taxon>
        <taxon>Microbacteriaceae</taxon>
        <taxon>Amnibacterium</taxon>
    </lineage>
</organism>
<proteinExistence type="predicted"/>
<dbReference type="OrthoDB" id="4697614at2"/>
<comment type="caution">
    <text evidence="2">The sequence shown here is derived from an EMBL/GenBank/DDBJ whole genome shotgun (WGS) entry which is preliminary data.</text>
</comment>
<evidence type="ECO:0000313" key="3">
    <source>
        <dbReference type="Proteomes" id="UP000244893"/>
    </source>
</evidence>
<dbReference type="SMART" id="SM00855">
    <property type="entry name" value="PGAM"/>
    <property type="match status" value="1"/>
</dbReference>
<sequence length="194" mass="20908">MVLVRHGETEWSRTGRHTGLTDIPLTENGRHQARMAGVVLGDREFGAVLTSPLSRARETAALAGHPEAVPDPDLVEWDYGGYEGLTTPGIIEALGHPWSVWTDGVIHGENTPGETVDAVRRRAAAVIGRVAPVLDRGEDVLIFAHAHYLRIFASVWLALPVAAERLYLGTGAVSALGHEHGTPVVVEWNVVAPR</sequence>
<feature type="binding site" evidence="1">
    <location>
        <position position="55"/>
    </location>
    <ligand>
        <name>substrate</name>
    </ligand>
</feature>
<name>A0A2V1HV84_9MICO</name>
<dbReference type="GO" id="GO:0101006">
    <property type="term" value="F:protein histidine phosphatase activity"/>
    <property type="evidence" value="ECO:0007669"/>
    <property type="project" value="TreeGrafter"/>
</dbReference>
<dbReference type="PANTHER" id="PTHR48100:SF15">
    <property type="entry name" value="SEDOHEPTULOSE 1,7-BISPHOSPHATASE"/>
    <property type="match status" value="1"/>
</dbReference>
<dbReference type="InterPro" id="IPR029033">
    <property type="entry name" value="His_PPase_superfam"/>
</dbReference>
<dbReference type="Gene3D" id="3.40.50.1240">
    <property type="entry name" value="Phosphoglycerate mutase-like"/>
    <property type="match status" value="1"/>
</dbReference>
<dbReference type="InterPro" id="IPR050275">
    <property type="entry name" value="PGM_Phosphatase"/>
</dbReference>
<dbReference type="InterPro" id="IPR013078">
    <property type="entry name" value="His_Pase_superF_clade-1"/>
</dbReference>
<dbReference type="EMBL" id="QEOP01000002">
    <property type="protein sequence ID" value="PVZ94949.1"/>
    <property type="molecule type" value="Genomic_DNA"/>
</dbReference>
<gene>
    <name evidence="2" type="ORF">DDQ50_13655</name>
</gene>
<evidence type="ECO:0000313" key="2">
    <source>
        <dbReference type="EMBL" id="PVZ94949.1"/>
    </source>
</evidence>
<dbReference type="GO" id="GO:0070297">
    <property type="term" value="P:regulation of phosphorelay signal transduction system"/>
    <property type="evidence" value="ECO:0007669"/>
    <property type="project" value="TreeGrafter"/>
</dbReference>
<reference evidence="2 3" key="1">
    <citation type="submission" date="2018-05" db="EMBL/GenBank/DDBJ databases">
        <title>Amnibacterium sp. M8JJ-5, whole genome shotgun sequence.</title>
        <authorList>
            <person name="Tuo L."/>
        </authorList>
    </citation>
    <scope>NUCLEOTIDE SEQUENCE [LARGE SCALE GENOMIC DNA]</scope>
    <source>
        <strain evidence="2 3">M8JJ-5</strain>
    </source>
</reference>
<dbReference type="AlphaFoldDB" id="A0A2V1HV84"/>
<evidence type="ECO:0000256" key="1">
    <source>
        <dbReference type="PIRSR" id="PIRSR613078-2"/>
    </source>
</evidence>
<dbReference type="Pfam" id="PF00300">
    <property type="entry name" value="His_Phos_1"/>
    <property type="match status" value="1"/>
</dbReference>
<feature type="binding site" evidence="1">
    <location>
        <begin position="18"/>
        <end position="19"/>
    </location>
    <ligand>
        <name>substrate</name>
    </ligand>
</feature>
<dbReference type="CDD" id="cd07067">
    <property type="entry name" value="HP_PGM_like"/>
    <property type="match status" value="1"/>
</dbReference>
<dbReference type="PANTHER" id="PTHR48100">
    <property type="entry name" value="BROAD-SPECIFICITY PHOSPHATASE YOR283W-RELATED"/>
    <property type="match status" value="1"/>
</dbReference>
<dbReference type="SUPFAM" id="SSF53254">
    <property type="entry name" value="Phosphoglycerate mutase-like"/>
    <property type="match status" value="1"/>
</dbReference>